<dbReference type="GO" id="GO:0000455">
    <property type="term" value="P:enzyme-directed rRNA pseudouridine synthesis"/>
    <property type="evidence" value="ECO:0007669"/>
    <property type="project" value="TreeGrafter"/>
</dbReference>
<feature type="domain" description="Pseudouridine synthase RsuA/RluA-like" evidence="4">
    <location>
        <begin position="229"/>
        <end position="407"/>
    </location>
</feature>
<gene>
    <name evidence="5" type="ORF">PSNMU_V1.4_AUG-EV-PASAV3_0119070</name>
</gene>
<protein>
    <recommendedName>
        <fullName evidence="4">Pseudouridine synthase RsuA/RluA-like domain-containing protein</fullName>
    </recommendedName>
</protein>
<evidence type="ECO:0000313" key="6">
    <source>
        <dbReference type="Proteomes" id="UP000291116"/>
    </source>
</evidence>
<proteinExistence type="inferred from homology"/>
<keyword evidence="3" id="KW-0812">Transmembrane</keyword>
<keyword evidence="3" id="KW-1133">Transmembrane helix</keyword>
<dbReference type="Proteomes" id="UP000291116">
    <property type="component" value="Unassembled WGS sequence"/>
</dbReference>
<dbReference type="PANTHER" id="PTHR21600:SF87">
    <property type="entry name" value="RNA PSEUDOURIDYLATE SYNTHASE DOMAIN-CONTAINING PROTEIN 1"/>
    <property type="match status" value="1"/>
</dbReference>
<keyword evidence="6" id="KW-1185">Reference proteome</keyword>
<sequence>MKTATESVRKGANPMDADEKPRPTSCRIGSPGVAVHRRCRAHCGLPAVSLAFLWSIVSLLAISVGVAALSGHANTDAGRTHRGFDGLSVAEARERFDAWKTANRNTNTVREVVVTRGDLEGRDDRGTRISHFAPGIFPESLPTSNAANLACRSGTLTINGARVSGGRLVVSGDVVGYLNDKSDRRTTVPGDPKRAERFCASRLRLLQTLGDGGMSHSPLRVLYEDDAMAIVCKPAGIHTMSWSGSLGKSLCLDEILPLVLTPPSTGGNGLDDDEPLPAPLPRHRLDQRVAGPVVVAKTRRACVEIGRSFEEKTVTKEYRAIVVGTVDIGTLAERNEDPKQQIIFSGEGNPASSPFSFTIRSDVDGKPSETDVLVLGSTPCNVNGVLTDLKLFPKTGRKHQLRIHCAKVLGTPILGDDLYWGEQEGSVRRRQGLFLYCRKVSLGHPLDNGRTVSGETTEPLRFDRTRVKALKGFEWSKAREEEAAVDSETTDKY</sequence>
<comment type="similarity">
    <text evidence="1">Belongs to the pseudouridine synthase RluA family.</text>
</comment>
<evidence type="ECO:0000313" key="5">
    <source>
        <dbReference type="EMBL" id="VEU44773.1"/>
    </source>
</evidence>
<keyword evidence="3" id="KW-0472">Membrane</keyword>
<dbReference type="InterPro" id="IPR006145">
    <property type="entry name" value="PsdUridine_synth_RsuA/RluA"/>
</dbReference>
<feature type="transmembrane region" description="Helical" evidence="3">
    <location>
        <begin position="47"/>
        <end position="69"/>
    </location>
</feature>
<dbReference type="InterPro" id="IPR020103">
    <property type="entry name" value="PsdUridine_synth_cat_dom_sf"/>
</dbReference>
<accession>A0A448ZS35</accession>
<organism evidence="5 6">
    <name type="scientific">Pseudo-nitzschia multistriata</name>
    <dbReference type="NCBI Taxonomy" id="183589"/>
    <lineage>
        <taxon>Eukaryota</taxon>
        <taxon>Sar</taxon>
        <taxon>Stramenopiles</taxon>
        <taxon>Ochrophyta</taxon>
        <taxon>Bacillariophyta</taxon>
        <taxon>Bacillariophyceae</taxon>
        <taxon>Bacillariophycidae</taxon>
        <taxon>Bacillariales</taxon>
        <taxon>Bacillariaceae</taxon>
        <taxon>Pseudo-nitzschia</taxon>
    </lineage>
</organism>
<evidence type="ECO:0000259" key="4">
    <source>
        <dbReference type="Pfam" id="PF00849"/>
    </source>
</evidence>
<dbReference type="OrthoDB" id="424794at2759"/>
<dbReference type="EMBL" id="CAACVS010000663">
    <property type="protein sequence ID" value="VEU44773.1"/>
    <property type="molecule type" value="Genomic_DNA"/>
</dbReference>
<dbReference type="InterPro" id="IPR050188">
    <property type="entry name" value="RluA_PseudoU_synthase"/>
</dbReference>
<dbReference type="PANTHER" id="PTHR21600">
    <property type="entry name" value="MITOCHONDRIAL RNA PSEUDOURIDINE SYNTHASE"/>
    <property type="match status" value="1"/>
</dbReference>
<feature type="region of interest" description="Disordered" evidence="2">
    <location>
        <begin position="1"/>
        <end position="25"/>
    </location>
</feature>
<dbReference type="Pfam" id="PF00849">
    <property type="entry name" value="PseudoU_synth_2"/>
    <property type="match status" value="1"/>
</dbReference>
<dbReference type="CDD" id="cd02869">
    <property type="entry name" value="PseudoU_synth_RluA_like"/>
    <property type="match status" value="1"/>
</dbReference>
<evidence type="ECO:0000256" key="3">
    <source>
        <dbReference type="SAM" id="Phobius"/>
    </source>
</evidence>
<evidence type="ECO:0000256" key="1">
    <source>
        <dbReference type="ARBA" id="ARBA00010876"/>
    </source>
</evidence>
<dbReference type="SUPFAM" id="SSF55120">
    <property type="entry name" value="Pseudouridine synthase"/>
    <property type="match status" value="1"/>
</dbReference>
<evidence type="ECO:0000256" key="2">
    <source>
        <dbReference type="SAM" id="MobiDB-lite"/>
    </source>
</evidence>
<dbReference type="AlphaFoldDB" id="A0A448ZS35"/>
<name>A0A448ZS35_9STRA</name>
<dbReference type="Gene3D" id="3.30.2350.10">
    <property type="entry name" value="Pseudouridine synthase"/>
    <property type="match status" value="1"/>
</dbReference>
<reference evidence="5 6" key="1">
    <citation type="submission" date="2019-01" db="EMBL/GenBank/DDBJ databases">
        <authorList>
            <person name="Ferrante I. M."/>
        </authorList>
    </citation>
    <scope>NUCLEOTIDE SEQUENCE [LARGE SCALE GENOMIC DNA]</scope>
    <source>
        <strain evidence="5 6">B856</strain>
    </source>
</reference>
<dbReference type="GO" id="GO:0003723">
    <property type="term" value="F:RNA binding"/>
    <property type="evidence" value="ECO:0007669"/>
    <property type="project" value="InterPro"/>
</dbReference>
<dbReference type="GO" id="GO:0009982">
    <property type="term" value="F:pseudouridine synthase activity"/>
    <property type="evidence" value="ECO:0007669"/>
    <property type="project" value="InterPro"/>
</dbReference>